<protein>
    <recommendedName>
        <fullName evidence="1">guanylate cyclase</fullName>
        <ecNumber evidence="1">4.6.1.2</ecNumber>
    </recommendedName>
</protein>
<dbReference type="InterPro" id="IPR011645">
    <property type="entry name" value="HNOB_dom_associated"/>
</dbReference>
<dbReference type="GO" id="GO:0004383">
    <property type="term" value="F:guanylate cyclase activity"/>
    <property type="evidence" value="ECO:0007669"/>
    <property type="project" value="UniProtKB-EC"/>
</dbReference>
<dbReference type="AlphaFoldDB" id="T1HXV2"/>
<dbReference type="PANTHER" id="PTHR45655">
    <property type="entry name" value="GUANYLATE CYCLASE SOLUBLE SUBUNIT BETA-2"/>
    <property type="match status" value="1"/>
</dbReference>
<dbReference type="GO" id="GO:0070482">
    <property type="term" value="P:response to oxygen levels"/>
    <property type="evidence" value="ECO:0007669"/>
    <property type="project" value="TreeGrafter"/>
</dbReference>
<evidence type="ECO:0000259" key="4">
    <source>
        <dbReference type="Pfam" id="PF07701"/>
    </source>
</evidence>
<keyword evidence="2" id="KW-0547">Nucleotide-binding</keyword>
<dbReference type="Proteomes" id="UP000015103">
    <property type="component" value="Unassembled WGS sequence"/>
</dbReference>
<dbReference type="Gene3D" id="6.10.250.780">
    <property type="match status" value="1"/>
</dbReference>
<evidence type="ECO:0000313" key="5">
    <source>
        <dbReference type="EnsemblMetazoa" id="RPRC008872-PA"/>
    </source>
</evidence>
<feature type="domain" description="Haem NO binding associated" evidence="4">
    <location>
        <begin position="31"/>
        <end position="90"/>
    </location>
</feature>
<dbReference type="eggNOG" id="KOG4171">
    <property type="taxonomic scope" value="Eukaryota"/>
</dbReference>
<sequence>MKDDNKEVKKGITLLKFYFFNRILSFLEDTCERDLILAGTQQPATLRLALEQEQEKTMKLEDSLARLSEERRRTDQLLYQMITEFVADTLRKGLSPMKTCKSIIYRQWEHVRRCAIQITALTGRVRKSNNNKTPVYCLLKNCVDVQPPESIQTGQAKTLDSHALLVAALMVAKSRSRQ</sequence>
<dbReference type="GO" id="GO:0000166">
    <property type="term" value="F:nucleotide binding"/>
    <property type="evidence" value="ECO:0007669"/>
    <property type="project" value="UniProtKB-KW"/>
</dbReference>
<evidence type="ECO:0000256" key="2">
    <source>
        <dbReference type="ARBA" id="ARBA00022741"/>
    </source>
</evidence>
<evidence type="ECO:0000256" key="3">
    <source>
        <dbReference type="ARBA" id="ARBA00023293"/>
    </source>
</evidence>
<dbReference type="InParanoid" id="T1HXV2"/>
<dbReference type="Pfam" id="PF07701">
    <property type="entry name" value="HNOBA"/>
    <property type="match status" value="1"/>
</dbReference>
<dbReference type="GO" id="GO:0008074">
    <property type="term" value="C:guanylate cyclase complex, soluble"/>
    <property type="evidence" value="ECO:0007669"/>
    <property type="project" value="TreeGrafter"/>
</dbReference>
<organism evidence="5 6">
    <name type="scientific">Rhodnius prolixus</name>
    <name type="common">Triatomid bug</name>
    <dbReference type="NCBI Taxonomy" id="13249"/>
    <lineage>
        <taxon>Eukaryota</taxon>
        <taxon>Metazoa</taxon>
        <taxon>Ecdysozoa</taxon>
        <taxon>Arthropoda</taxon>
        <taxon>Hexapoda</taxon>
        <taxon>Insecta</taxon>
        <taxon>Pterygota</taxon>
        <taxon>Neoptera</taxon>
        <taxon>Paraneoptera</taxon>
        <taxon>Hemiptera</taxon>
        <taxon>Heteroptera</taxon>
        <taxon>Panheteroptera</taxon>
        <taxon>Cimicomorpha</taxon>
        <taxon>Reduviidae</taxon>
        <taxon>Triatominae</taxon>
        <taxon>Rhodnius</taxon>
    </lineage>
</organism>
<dbReference type="GO" id="GO:0038060">
    <property type="term" value="P:nitric oxide-cGMP-mediated signaling"/>
    <property type="evidence" value="ECO:0007669"/>
    <property type="project" value="TreeGrafter"/>
</dbReference>
<dbReference type="EnsemblMetazoa" id="RPRC008872-RA">
    <property type="protein sequence ID" value="RPRC008872-PA"/>
    <property type="gene ID" value="RPRC008872"/>
</dbReference>
<dbReference type="EMBL" id="ACPB03023604">
    <property type="status" value="NOT_ANNOTATED_CDS"/>
    <property type="molecule type" value="Genomic_DNA"/>
</dbReference>
<name>T1HXV2_RHOPR</name>
<dbReference type="STRING" id="13249.T1HXV2"/>
<dbReference type="EC" id="4.6.1.2" evidence="1"/>
<evidence type="ECO:0000256" key="1">
    <source>
        <dbReference type="ARBA" id="ARBA00012202"/>
    </source>
</evidence>
<accession>T1HXV2</accession>
<evidence type="ECO:0000313" key="6">
    <source>
        <dbReference type="Proteomes" id="UP000015103"/>
    </source>
</evidence>
<keyword evidence="6" id="KW-1185">Reference proteome</keyword>
<reference evidence="5" key="1">
    <citation type="submission" date="2015-05" db="UniProtKB">
        <authorList>
            <consortium name="EnsemblMetazoa"/>
        </authorList>
    </citation>
    <scope>IDENTIFICATION</scope>
</reference>
<proteinExistence type="predicted"/>
<dbReference type="PANTHER" id="PTHR45655:SF10">
    <property type="entry name" value="SOLUBLE GUANYLATE CYCLASE 88E"/>
    <property type="match status" value="1"/>
</dbReference>
<dbReference type="VEuPathDB" id="VectorBase:RPRC008872"/>
<keyword evidence="3" id="KW-0141">cGMP biosynthesis</keyword>
<dbReference type="HOGENOM" id="CLU_1514320_0_0_1"/>